<evidence type="ECO:0000256" key="1">
    <source>
        <dbReference type="SAM" id="Phobius"/>
    </source>
</evidence>
<keyword evidence="1" id="KW-1133">Transmembrane helix</keyword>
<proteinExistence type="predicted"/>
<dbReference type="Gene3D" id="2.120.10.10">
    <property type="match status" value="1"/>
</dbReference>
<dbReference type="Proteomes" id="UP000321301">
    <property type="component" value="Unassembled WGS sequence"/>
</dbReference>
<dbReference type="RefSeq" id="WP_020889795.1">
    <property type="nucleotide sequence ID" value="NZ_BJYV01000001.1"/>
</dbReference>
<keyword evidence="1" id="KW-0812">Transmembrane</keyword>
<dbReference type="InterPro" id="IPR036278">
    <property type="entry name" value="Sialidase_sf"/>
</dbReference>
<reference evidence="2 3" key="1">
    <citation type="submission" date="2019-07" db="EMBL/GenBank/DDBJ databases">
        <title>Whole genome shotgun sequence of Cyclobacterium qasimii NBRC 106168.</title>
        <authorList>
            <person name="Hosoyama A."/>
            <person name="Uohara A."/>
            <person name="Ohji S."/>
            <person name="Ichikawa N."/>
        </authorList>
    </citation>
    <scope>NUCLEOTIDE SEQUENCE [LARGE SCALE GENOMIC DNA]</scope>
    <source>
        <strain evidence="2 3">NBRC 106168</strain>
    </source>
</reference>
<name>A0A512C694_9BACT</name>
<evidence type="ECO:0000313" key="3">
    <source>
        <dbReference type="Proteomes" id="UP000321301"/>
    </source>
</evidence>
<comment type="caution">
    <text evidence="2">The sequence shown here is derived from an EMBL/GenBank/DDBJ whole genome shotgun (WGS) entry which is preliminary data.</text>
</comment>
<evidence type="ECO:0000313" key="2">
    <source>
        <dbReference type="EMBL" id="GEO19736.1"/>
    </source>
</evidence>
<protein>
    <recommendedName>
        <fullName evidence="4">Sialidase</fullName>
    </recommendedName>
</protein>
<dbReference type="AlphaFoldDB" id="A0A512C694"/>
<keyword evidence="3" id="KW-1185">Reference proteome</keyword>
<dbReference type="EMBL" id="BJYV01000001">
    <property type="protein sequence ID" value="GEO19736.1"/>
    <property type="molecule type" value="Genomic_DNA"/>
</dbReference>
<gene>
    <name evidence="2" type="ORF">CQA01_02700</name>
</gene>
<organism evidence="2 3">
    <name type="scientific">Cyclobacterium qasimii</name>
    <dbReference type="NCBI Taxonomy" id="1350429"/>
    <lineage>
        <taxon>Bacteria</taxon>
        <taxon>Pseudomonadati</taxon>
        <taxon>Bacteroidota</taxon>
        <taxon>Cytophagia</taxon>
        <taxon>Cytophagales</taxon>
        <taxon>Cyclobacteriaceae</taxon>
        <taxon>Cyclobacterium</taxon>
    </lineage>
</organism>
<accession>A0A512C694</accession>
<evidence type="ECO:0008006" key="4">
    <source>
        <dbReference type="Google" id="ProtNLM"/>
    </source>
</evidence>
<sequence length="429" mass="48832">MTLNNYKENKEPANRRKFIKNSLIGGITFLSLPINLMGLRLSNDPVKYKLNLQSPTRYFDGKNCFVHPRAGIIPLAGKGGNPRVVMTMTSQDLSGSDVFKAAYGMQTDDLGKTWTNPTELKALEPRYEIIDGVRRPVAISDFWPAWHKKSKTLLGTGHTVVYTPDWKVSNPRPRDTSYSIYEPDYGWSDWNKLEMPALEKFEDCGAGSVQRYDKSDGTILLPVYYRSPGNGTTSSVTVIRCTFYNKKLQFLEQGNELHIDVPRGYGEPSLTHFKGNYYLTLRNDKQGYVTKGVDGLNFEEPKPWTFDDGEALGNYNTQQHWVTHSDGLFLVYTRRGADNDHVFRHRAPLFMAQVDPNSLRVIRKTEKILVPERGARLGNFGITDISPNETWITVSEWMQPSGVEKYGSDGSIFIARIHWDQPNKLFEIL</sequence>
<feature type="transmembrane region" description="Helical" evidence="1">
    <location>
        <begin position="21"/>
        <end position="41"/>
    </location>
</feature>
<dbReference type="SUPFAM" id="SSF50939">
    <property type="entry name" value="Sialidases"/>
    <property type="match status" value="1"/>
</dbReference>
<keyword evidence="1" id="KW-0472">Membrane</keyword>